<evidence type="ECO:0000313" key="3">
    <source>
        <dbReference type="EMBL" id="KUM50281.1"/>
    </source>
</evidence>
<protein>
    <submittedName>
        <fullName evidence="3">Uncharacterized protein</fullName>
    </submittedName>
</protein>
<organism evidence="3">
    <name type="scientific">Picea glauca</name>
    <name type="common">White spruce</name>
    <name type="synonym">Pinus glauca</name>
    <dbReference type="NCBI Taxonomy" id="3330"/>
    <lineage>
        <taxon>Eukaryota</taxon>
        <taxon>Viridiplantae</taxon>
        <taxon>Streptophyta</taxon>
        <taxon>Embryophyta</taxon>
        <taxon>Tracheophyta</taxon>
        <taxon>Spermatophyta</taxon>
        <taxon>Pinopsida</taxon>
        <taxon>Pinidae</taxon>
        <taxon>Conifers I</taxon>
        <taxon>Pinales</taxon>
        <taxon>Pinaceae</taxon>
        <taxon>Picea</taxon>
    </lineage>
</organism>
<feature type="compositionally biased region" description="Polar residues" evidence="1">
    <location>
        <begin position="36"/>
        <end position="51"/>
    </location>
</feature>
<reference evidence="3" key="1">
    <citation type="journal article" date="2015" name="Genome Biol. Evol.">
        <title>Organellar Genomes of White Spruce (Picea glauca): Assembly and Annotation.</title>
        <authorList>
            <person name="Jackman S.D."/>
            <person name="Warren R.L."/>
            <person name="Gibb E.A."/>
            <person name="Vandervalk B.P."/>
            <person name="Mohamadi H."/>
            <person name="Chu J."/>
            <person name="Raymond A."/>
            <person name="Pleasance S."/>
            <person name="Coope R."/>
            <person name="Wildung M.R."/>
            <person name="Ritland C.E."/>
            <person name="Bousquet J."/>
            <person name="Jones S.J."/>
            <person name="Bohlmann J."/>
            <person name="Birol I."/>
        </authorList>
    </citation>
    <scope>NUCLEOTIDE SEQUENCE [LARGE SCALE GENOMIC DNA]</scope>
    <source>
        <tissue evidence="3">Flushing bud</tissue>
    </source>
</reference>
<keyword evidence="2" id="KW-0472">Membrane</keyword>
<evidence type="ECO:0000256" key="2">
    <source>
        <dbReference type="SAM" id="Phobius"/>
    </source>
</evidence>
<evidence type="ECO:0000256" key="1">
    <source>
        <dbReference type="SAM" id="MobiDB-lite"/>
    </source>
</evidence>
<keyword evidence="3" id="KW-0496">Mitochondrion</keyword>
<dbReference type="EMBL" id="LKAM01000001">
    <property type="protein sequence ID" value="KUM50281.1"/>
    <property type="molecule type" value="Genomic_DNA"/>
</dbReference>
<sequence>MLQVRGGKSTTPLYFISLYFISLYFISLYFIYSTPNSTPKMLGRRSNSVKQRSPRPRENFGRRSLPKTLRVLYMPIHAKVAPTLIFSSVVEERDTSESCRFNPLR</sequence>
<keyword evidence="2" id="KW-1133">Transmembrane helix</keyword>
<comment type="caution">
    <text evidence="3">The sequence shown here is derived from an EMBL/GenBank/DDBJ whole genome shotgun (WGS) entry which is preliminary data.</text>
</comment>
<accession>A0A101M3B0</accession>
<feature type="region of interest" description="Disordered" evidence="1">
    <location>
        <begin position="36"/>
        <end position="63"/>
    </location>
</feature>
<keyword evidence="2" id="KW-0812">Transmembrane</keyword>
<name>A0A101M3B0_PICGL</name>
<feature type="transmembrane region" description="Helical" evidence="2">
    <location>
        <begin position="12"/>
        <end position="32"/>
    </location>
</feature>
<geneLocation type="mitochondrion" evidence="3"/>
<dbReference type="AlphaFoldDB" id="A0A101M3B0"/>
<proteinExistence type="predicted"/>
<gene>
    <name evidence="3" type="ORF">ABT39_MTgene124</name>
</gene>